<dbReference type="AlphaFoldDB" id="A0AAF0Y2W2"/>
<feature type="compositionally biased region" description="Pro residues" evidence="1">
    <location>
        <begin position="146"/>
        <end position="159"/>
    </location>
</feature>
<dbReference type="RefSeq" id="XP_062622961.1">
    <property type="nucleotide sequence ID" value="XM_062766977.1"/>
</dbReference>
<dbReference type="Proteomes" id="UP000827549">
    <property type="component" value="Chromosome 1"/>
</dbReference>
<keyword evidence="3" id="KW-1185">Reference proteome</keyword>
<protein>
    <submittedName>
        <fullName evidence="2">Uncharacterized protein</fullName>
    </submittedName>
</protein>
<reference evidence="2" key="1">
    <citation type="submission" date="2023-10" db="EMBL/GenBank/DDBJ databases">
        <authorList>
            <person name="Noh H."/>
        </authorList>
    </citation>
    <scope>NUCLEOTIDE SEQUENCE</scope>
    <source>
        <strain evidence="2">DUCC4014</strain>
    </source>
</reference>
<accession>A0AAF0Y2W2</accession>
<feature type="region of interest" description="Disordered" evidence="1">
    <location>
        <begin position="93"/>
        <end position="112"/>
    </location>
</feature>
<feature type="region of interest" description="Disordered" evidence="1">
    <location>
        <begin position="140"/>
        <end position="162"/>
    </location>
</feature>
<evidence type="ECO:0000256" key="1">
    <source>
        <dbReference type="SAM" id="MobiDB-lite"/>
    </source>
</evidence>
<evidence type="ECO:0000313" key="2">
    <source>
        <dbReference type="EMBL" id="WOO76929.1"/>
    </source>
</evidence>
<evidence type="ECO:0000313" key="3">
    <source>
        <dbReference type="Proteomes" id="UP000827549"/>
    </source>
</evidence>
<organism evidence="2 3">
    <name type="scientific">Vanrija pseudolonga</name>
    <dbReference type="NCBI Taxonomy" id="143232"/>
    <lineage>
        <taxon>Eukaryota</taxon>
        <taxon>Fungi</taxon>
        <taxon>Dikarya</taxon>
        <taxon>Basidiomycota</taxon>
        <taxon>Agaricomycotina</taxon>
        <taxon>Tremellomycetes</taxon>
        <taxon>Trichosporonales</taxon>
        <taxon>Trichosporonaceae</taxon>
        <taxon>Vanrija</taxon>
    </lineage>
</organism>
<name>A0AAF0Y2W2_9TREE</name>
<proteinExistence type="predicted"/>
<dbReference type="GeneID" id="87803801"/>
<dbReference type="EMBL" id="CP086714">
    <property type="protein sequence ID" value="WOO76929.1"/>
    <property type="molecule type" value="Genomic_DNA"/>
</dbReference>
<sequence length="229" mass="23467">MATTVASTPGLRARHSPPDLPPKLLKLSFTHAARPRALPDFNKPASPPPTGDVGALDPFLRSPVLLAADAHDVGSASTATLTPGRRRLAAVAHDGRGVRPQHKRERDTTAASVAAPTLLQTNAAEPLMPAGVAQLIADTTTSAPSTPGPSPPLTPPPTTPLLGASHLDDWVAVTPYVAAADDVDDGWFGVEVSVSSLSVSLCDGVLKMVLVPDAEVVEAGGTEAPMQDA</sequence>
<feature type="region of interest" description="Disordered" evidence="1">
    <location>
        <begin position="1"/>
        <end position="22"/>
    </location>
</feature>
<gene>
    <name evidence="2" type="ORF">LOC62_01G000543</name>
</gene>